<dbReference type="SUPFAM" id="SSF47336">
    <property type="entry name" value="ACP-like"/>
    <property type="match status" value="1"/>
</dbReference>
<feature type="domain" description="Carrier" evidence="1">
    <location>
        <begin position="1"/>
        <end position="79"/>
    </location>
</feature>
<proteinExistence type="predicted"/>
<dbReference type="Gene3D" id="1.10.1200.10">
    <property type="entry name" value="ACP-like"/>
    <property type="match status" value="1"/>
</dbReference>
<protein>
    <submittedName>
        <fullName evidence="2">Acyl carrier protein</fullName>
    </submittedName>
</protein>
<gene>
    <name evidence="2" type="ORF">BJ998_007547</name>
</gene>
<reference evidence="2 3" key="1">
    <citation type="submission" date="2020-08" db="EMBL/GenBank/DDBJ databases">
        <title>Sequencing the genomes of 1000 actinobacteria strains.</title>
        <authorList>
            <person name="Klenk H.-P."/>
        </authorList>
    </citation>
    <scope>NUCLEOTIDE SEQUENCE [LARGE SCALE GENOMIC DNA]</scope>
    <source>
        <strain evidence="2 3">DSM 43851</strain>
    </source>
</reference>
<dbReference type="PROSITE" id="PS50075">
    <property type="entry name" value="CARRIER"/>
    <property type="match status" value="1"/>
</dbReference>
<dbReference type="InterPro" id="IPR009081">
    <property type="entry name" value="PP-bd_ACP"/>
</dbReference>
<keyword evidence="3" id="KW-1185">Reference proteome</keyword>
<evidence type="ECO:0000259" key="1">
    <source>
        <dbReference type="PROSITE" id="PS50075"/>
    </source>
</evidence>
<evidence type="ECO:0000313" key="2">
    <source>
        <dbReference type="EMBL" id="MBB5896351.1"/>
    </source>
</evidence>
<name>A0A7W9KPJ2_9PSEU</name>
<dbReference type="EMBL" id="JACHIR010000001">
    <property type="protein sequence ID" value="MBB5896351.1"/>
    <property type="molecule type" value="Genomic_DNA"/>
</dbReference>
<accession>A0A7W9KPJ2</accession>
<organism evidence="2 3">
    <name type="scientific">Kutzneria kofuensis</name>
    <dbReference type="NCBI Taxonomy" id="103725"/>
    <lineage>
        <taxon>Bacteria</taxon>
        <taxon>Bacillati</taxon>
        <taxon>Actinomycetota</taxon>
        <taxon>Actinomycetes</taxon>
        <taxon>Pseudonocardiales</taxon>
        <taxon>Pseudonocardiaceae</taxon>
        <taxon>Kutzneria</taxon>
    </lineage>
</organism>
<dbReference type="RefSeq" id="WP_184868020.1">
    <property type="nucleotide sequence ID" value="NZ_BAAAWY010000101.1"/>
</dbReference>
<comment type="caution">
    <text evidence="2">The sequence shown here is derived from an EMBL/GenBank/DDBJ whole genome shotgun (WGS) entry which is preliminary data.</text>
</comment>
<dbReference type="Proteomes" id="UP000585638">
    <property type="component" value="Unassembled WGS sequence"/>
</dbReference>
<dbReference type="AlphaFoldDB" id="A0A7W9KPJ2"/>
<evidence type="ECO:0000313" key="3">
    <source>
        <dbReference type="Proteomes" id="UP000585638"/>
    </source>
</evidence>
<dbReference type="InterPro" id="IPR036736">
    <property type="entry name" value="ACP-like_sf"/>
</dbReference>
<sequence>MIEATDVRATVAAFVTRLAGRPVDDDEPIVSSRLLESIAVVQLVEFLERTLAITVDDDDLEIGNFDSVSAIVALARAKRAVR</sequence>